<feature type="domain" description="Phosphoribosyltransferase" evidence="7">
    <location>
        <begin position="57"/>
        <end position="183"/>
    </location>
</feature>
<protein>
    <recommendedName>
        <fullName evidence="2 6">Orotate phosphoribosyltransferase</fullName>
        <shortName evidence="6">OPRT</shortName>
        <shortName evidence="6">OPRTase</shortName>
        <ecNumber evidence="2 6">2.4.2.10</ecNumber>
    </recommendedName>
</protein>
<keyword evidence="6" id="KW-0460">Magnesium</keyword>
<dbReference type="SUPFAM" id="SSF53271">
    <property type="entry name" value="PRTase-like"/>
    <property type="match status" value="1"/>
</dbReference>
<accession>A0A0G1VMK6</accession>
<dbReference type="HAMAP" id="MF_01208">
    <property type="entry name" value="PyrE"/>
    <property type="match status" value="1"/>
</dbReference>
<evidence type="ECO:0000256" key="6">
    <source>
        <dbReference type="HAMAP-Rule" id="MF_01208"/>
    </source>
</evidence>
<name>A0A0G1VMK6_9BACT</name>
<dbReference type="GO" id="GO:0000287">
    <property type="term" value="F:magnesium ion binding"/>
    <property type="evidence" value="ECO:0007669"/>
    <property type="project" value="UniProtKB-UniRule"/>
</dbReference>
<feature type="binding site" evidence="6">
    <location>
        <position position="156"/>
    </location>
    <ligand>
        <name>orotate</name>
        <dbReference type="ChEBI" id="CHEBI:30839"/>
    </ligand>
</feature>
<dbReference type="GO" id="GO:0044205">
    <property type="term" value="P:'de novo' UMP biosynthetic process"/>
    <property type="evidence" value="ECO:0007669"/>
    <property type="project" value="UniProtKB-UniRule"/>
</dbReference>
<feature type="binding site" description="in other chain" evidence="6">
    <location>
        <position position="99"/>
    </location>
    <ligand>
        <name>5-phospho-alpha-D-ribose 1-diphosphate</name>
        <dbReference type="ChEBI" id="CHEBI:58017"/>
        <note>ligand shared between dimeric partners</note>
    </ligand>
</feature>
<dbReference type="PANTHER" id="PTHR19278">
    <property type="entry name" value="OROTATE PHOSPHORIBOSYLTRANSFERASE"/>
    <property type="match status" value="1"/>
</dbReference>
<comment type="pathway">
    <text evidence="1 6">Pyrimidine metabolism; UMP biosynthesis via de novo pathway; UMP from orotate: step 1/2.</text>
</comment>
<reference evidence="8 9" key="1">
    <citation type="journal article" date="2015" name="Nature">
        <title>rRNA introns, odd ribosomes, and small enigmatic genomes across a large radiation of phyla.</title>
        <authorList>
            <person name="Brown C.T."/>
            <person name="Hug L.A."/>
            <person name="Thomas B.C."/>
            <person name="Sharon I."/>
            <person name="Castelle C.J."/>
            <person name="Singh A."/>
            <person name="Wilkins M.J."/>
            <person name="Williams K.H."/>
            <person name="Banfield J.F."/>
        </authorList>
    </citation>
    <scope>NUCLEOTIDE SEQUENCE [LARGE SCALE GENOMIC DNA]</scope>
</reference>
<dbReference type="GO" id="GO:0004588">
    <property type="term" value="F:orotate phosphoribosyltransferase activity"/>
    <property type="evidence" value="ECO:0007669"/>
    <property type="project" value="UniProtKB-UniRule"/>
</dbReference>
<dbReference type="InterPro" id="IPR029057">
    <property type="entry name" value="PRTase-like"/>
</dbReference>
<dbReference type="Gene3D" id="3.40.50.2020">
    <property type="match status" value="1"/>
</dbReference>
<comment type="cofactor">
    <cofactor evidence="6">
        <name>Mg(2+)</name>
        <dbReference type="ChEBI" id="CHEBI:18420"/>
    </cofactor>
</comment>
<feature type="binding site" evidence="6">
    <location>
        <position position="128"/>
    </location>
    <ligand>
        <name>orotate</name>
        <dbReference type="ChEBI" id="CHEBI:30839"/>
    </ligand>
</feature>
<gene>
    <name evidence="6" type="primary">pyrE</name>
    <name evidence="8" type="ORF">UY39_C0010G0022</name>
</gene>
<dbReference type="UniPathway" id="UPA00070">
    <property type="reaction ID" value="UER00119"/>
</dbReference>
<evidence type="ECO:0000256" key="1">
    <source>
        <dbReference type="ARBA" id="ARBA00004889"/>
    </source>
</evidence>
<dbReference type="Proteomes" id="UP000034589">
    <property type="component" value="Unassembled WGS sequence"/>
</dbReference>
<evidence type="ECO:0000256" key="5">
    <source>
        <dbReference type="ARBA" id="ARBA00022975"/>
    </source>
</evidence>
<dbReference type="EC" id="2.4.2.10" evidence="2 6"/>
<evidence type="ECO:0000313" key="9">
    <source>
        <dbReference type="Proteomes" id="UP000034589"/>
    </source>
</evidence>
<evidence type="ECO:0000256" key="4">
    <source>
        <dbReference type="ARBA" id="ARBA00022679"/>
    </source>
</evidence>
<feature type="binding site" description="in other chain" evidence="6">
    <location>
        <begin position="124"/>
        <end position="132"/>
    </location>
    <ligand>
        <name>5-phospho-alpha-D-ribose 1-diphosphate</name>
        <dbReference type="ChEBI" id="CHEBI:58017"/>
        <note>ligand shared between dimeric partners</note>
    </ligand>
</feature>
<keyword evidence="5 6" id="KW-0665">Pyrimidine biosynthesis</keyword>
<dbReference type="InterPro" id="IPR023031">
    <property type="entry name" value="OPRT"/>
</dbReference>
<dbReference type="Pfam" id="PF00156">
    <property type="entry name" value="Pribosyltran"/>
    <property type="match status" value="1"/>
</dbReference>
<keyword evidence="3 6" id="KW-0328">Glycosyltransferase</keyword>
<sequence>MIMDEQEVLEILQKVGAFRGGHFVFTSGRHGDSYINKDALYTHTHDLSRLCRSVAERFADKGIEVVIGPAVGGAILSQWVAFHLTDIVGHEVFAAFADKDGEGGFVIKRGYEKIIVGKKALVMEDLTTTGGSLRKVVELAYSHDADVIAAVVICNRGDVQKKDVGNPKDFVSLVKLELDSWNEGECDLCASGIPVNTDIGHGHAFLAQKKKA</sequence>
<comment type="catalytic activity">
    <reaction evidence="6">
        <text>orotidine 5'-phosphate + diphosphate = orotate + 5-phospho-alpha-D-ribose 1-diphosphate</text>
        <dbReference type="Rhea" id="RHEA:10380"/>
        <dbReference type="ChEBI" id="CHEBI:30839"/>
        <dbReference type="ChEBI" id="CHEBI:33019"/>
        <dbReference type="ChEBI" id="CHEBI:57538"/>
        <dbReference type="ChEBI" id="CHEBI:58017"/>
        <dbReference type="EC" id="2.4.2.10"/>
    </reaction>
</comment>
<evidence type="ECO:0000256" key="3">
    <source>
        <dbReference type="ARBA" id="ARBA00022676"/>
    </source>
</evidence>
<comment type="caution">
    <text evidence="6">Lacks conserved residue(s) required for the propagation of feature annotation.</text>
</comment>
<dbReference type="AlphaFoldDB" id="A0A0G1VMK6"/>
<evidence type="ECO:0000259" key="7">
    <source>
        <dbReference type="Pfam" id="PF00156"/>
    </source>
</evidence>
<dbReference type="CDD" id="cd06223">
    <property type="entry name" value="PRTases_typeI"/>
    <property type="match status" value="1"/>
</dbReference>
<evidence type="ECO:0000256" key="2">
    <source>
        <dbReference type="ARBA" id="ARBA00011971"/>
    </source>
</evidence>
<comment type="subunit">
    <text evidence="6">Homodimer.</text>
</comment>
<dbReference type="PANTHER" id="PTHR19278:SF9">
    <property type="entry name" value="URIDINE 5'-MONOPHOSPHATE SYNTHASE"/>
    <property type="match status" value="1"/>
</dbReference>
<organism evidence="8 9">
    <name type="scientific">Candidatus Kaiserbacteria bacterium GW2011_GWC2_49_12</name>
    <dbReference type="NCBI Taxonomy" id="1618675"/>
    <lineage>
        <taxon>Bacteria</taxon>
        <taxon>Candidatus Kaiseribacteriota</taxon>
    </lineage>
</organism>
<comment type="function">
    <text evidence="6">Catalyzes the transfer of a ribosyl phosphate group from 5-phosphoribose 1-diphosphate to orotate, leading to the formation of orotidine monophosphate (OMP).</text>
</comment>
<dbReference type="GO" id="GO:0019856">
    <property type="term" value="P:pyrimidine nucleobase biosynthetic process"/>
    <property type="evidence" value="ECO:0007669"/>
    <property type="project" value="TreeGrafter"/>
</dbReference>
<evidence type="ECO:0000313" key="8">
    <source>
        <dbReference type="EMBL" id="KKW07696.1"/>
    </source>
</evidence>
<comment type="similarity">
    <text evidence="6">Belongs to the purine/pyrimidine phosphoribosyltransferase family. PyrE subfamily.</text>
</comment>
<dbReference type="EMBL" id="LCPV01000010">
    <property type="protein sequence ID" value="KKW07696.1"/>
    <property type="molecule type" value="Genomic_DNA"/>
</dbReference>
<keyword evidence="4 6" id="KW-0808">Transferase</keyword>
<proteinExistence type="inferred from homology"/>
<comment type="caution">
    <text evidence="8">The sequence shown here is derived from an EMBL/GenBank/DDBJ whole genome shotgun (WGS) entry which is preliminary data.</text>
</comment>
<dbReference type="InterPro" id="IPR000836">
    <property type="entry name" value="PRTase_dom"/>
</dbReference>